<name>A0ACC2TQT6_9FUNG</name>
<dbReference type="Proteomes" id="UP001165960">
    <property type="component" value="Unassembled WGS sequence"/>
</dbReference>
<organism evidence="1 2">
    <name type="scientific">Entomophthora muscae</name>
    <dbReference type="NCBI Taxonomy" id="34485"/>
    <lineage>
        <taxon>Eukaryota</taxon>
        <taxon>Fungi</taxon>
        <taxon>Fungi incertae sedis</taxon>
        <taxon>Zoopagomycota</taxon>
        <taxon>Entomophthoromycotina</taxon>
        <taxon>Entomophthoromycetes</taxon>
        <taxon>Entomophthorales</taxon>
        <taxon>Entomophthoraceae</taxon>
        <taxon>Entomophthora</taxon>
    </lineage>
</organism>
<proteinExistence type="predicted"/>
<evidence type="ECO:0000313" key="1">
    <source>
        <dbReference type="EMBL" id="KAJ9077094.1"/>
    </source>
</evidence>
<accession>A0ACC2TQT6</accession>
<reference evidence="1" key="1">
    <citation type="submission" date="2022-04" db="EMBL/GenBank/DDBJ databases">
        <title>Genome of the entomopathogenic fungus Entomophthora muscae.</title>
        <authorList>
            <person name="Elya C."/>
            <person name="Lovett B.R."/>
            <person name="Lee E."/>
            <person name="Macias A.M."/>
            <person name="Hajek A.E."/>
            <person name="De Bivort B.L."/>
            <person name="Kasson M.T."/>
            <person name="De Fine Licht H.H."/>
            <person name="Stajich J.E."/>
        </authorList>
    </citation>
    <scope>NUCLEOTIDE SEQUENCE</scope>
    <source>
        <strain evidence="1">Berkeley</strain>
    </source>
</reference>
<sequence>MVIIVNLRNELILVIALSTVLMVCQTWVKHNTGNSSHEPVYGHKPAIVSTNLGPWLPLPKQVPADNDPDVQHARKDQETKEKERVEREIILIQPEQFQVRDKIWIVNHNLHKVKPGLKVSGIVMEVNPNNTCLIKGIDARTSLKQMLHD</sequence>
<keyword evidence="2" id="KW-1185">Reference proteome</keyword>
<gene>
    <name evidence="1" type="ORF">DSO57_1019954</name>
</gene>
<evidence type="ECO:0000313" key="2">
    <source>
        <dbReference type="Proteomes" id="UP001165960"/>
    </source>
</evidence>
<comment type="caution">
    <text evidence="1">The sequence shown here is derived from an EMBL/GenBank/DDBJ whole genome shotgun (WGS) entry which is preliminary data.</text>
</comment>
<dbReference type="EMBL" id="QTSX02002221">
    <property type="protein sequence ID" value="KAJ9077094.1"/>
    <property type="molecule type" value="Genomic_DNA"/>
</dbReference>
<protein>
    <submittedName>
        <fullName evidence="1">Uncharacterized protein</fullName>
    </submittedName>
</protein>